<keyword evidence="3" id="KW-0677">Repeat</keyword>
<evidence type="ECO:0000256" key="4">
    <source>
        <dbReference type="ARBA" id="ARBA00022801"/>
    </source>
</evidence>
<protein>
    <recommendedName>
        <fullName evidence="1">ADP-ribosyl cyclase/cyclic ADP-ribose hydrolase</fullName>
        <ecNumber evidence="1">3.2.2.6</ecNumber>
    </recommendedName>
</protein>
<keyword evidence="5" id="KW-0611">Plant defense</keyword>
<dbReference type="EC" id="3.2.2.6" evidence="1"/>
<dbReference type="Gene3D" id="3.80.10.10">
    <property type="entry name" value="Ribonuclease Inhibitor"/>
    <property type="match status" value="1"/>
</dbReference>
<name>A0A8S9SRC9_BRACR</name>
<dbReference type="InterPro" id="IPR002182">
    <property type="entry name" value="NB-ARC"/>
</dbReference>
<dbReference type="InterPro" id="IPR032675">
    <property type="entry name" value="LRR_dom_sf"/>
</dbReference>
<dbReference type="InterPro" id="IPR011713">
    <property type="entry name" value="Leu-rich_rpt_3"/>
</dbReference>
<dbReference type="InterPro" id="IPR045344">
    <property type="entry name" value="C-JID"/>
</dbReference>
<dbReference type="InterPro" id="IPR036390">
    <property type="entry name" value="WH_DNA-bd_sf"/>
</dbReference>
<evidence type="ECO:0000313" key="10">
    <source>
        <dbReference type="Proteomes" id="UP000712600"/>
    </source>
</evidence>
<organism evidence="9 10">
    <name type="scientific">Brassica cretica</name>
    <name type="common">Mustard</name>
    <dbReference type="NCBI Taxonomy" id="69181"/>
    <lineage>
        <taxon>Eukaryota</taxon>
        <taxon>Viridiplantae</taxon>
        <taxon>Streptophyta</taxon>
        <taxon>Embryophyta</taxon>
        <taxon>Tracheophyta</taxon>
        <taxon>Spermatophyta</taxon>
        <taxon>Magnoliopsida</taxon>
        <taxon>eudicotyledons</taxon>
        <taxon>Gunneridae</taxon>
        <taxon>Pentapetalae</taxon>
        <taxon>rosids</taxon>
        <taxon>malvids</taxon>
        <taxon>Brassicales</taxon>
        <taxon>Brassicaceae</taxon>
        <taxon>Brassiceae</taxon>
        <taxon>Brassica</taxon>
    </lineage>
</organism>
<keyword evidence="6" id="KW-0520">NAD</keyword>
<reference evidence="9" key="1">
    <citation type="submission" date="2019-12" db="EMBL/GenBank/DDBJ databases">
        <title>Genome sequencing and annotation of Brassica cretica.</title>
        <authorList>
            <person name="Studholme D.J."/>
            <person name="Sarris P."/>
        </authorList>
    </citation>
    <scope>NUCLEOTIDE SEQUENCE</scope>
    <source>
        <strain evidence="9">PFS-109/04</strain>
        <tissue evidence="9">Leaf</tissue>
    </source>
</reference>
<evidence type="ECO:0000256" key="5">
    <source>
        <dbReference type="ARBA" id="ARBA00022821"/>
    </source>
</evidence>
<dbReference type="Pfam" id="PF20160">
    <property type="entry name" value="C-JID"/>
    <property type="match status" value="1"/>
</dbReference>
<dbReference type="PROSITE" id="PS50104">
    <property type="entry name" value="TIR"/>
    <property type="match status" value="1"/>
</dbReference>
<dbReference type="FunFam" id="3.40.50.300:FF:001002">
    <property type="entry name" value="Disease resistance protein (TIR-NBS-LRR class)"/>
    <property type="match status" value="1"/>
</dbReference>
<dbReference type="SMART" id="SM00255">
    <property type="entry name" value="TIR"/>
    <property type="match status" value="1"/>
</dbReference>
<dbReference type="PANTHER" id="PTHR11017">
    <property type="entry name" value="LEUCINE-RICH REPEAT-CONTAINING PROTEIN"/>
    <property type="match status" value="1"/>
</dbReference>
<dbReference type="SUPFAM" id="SSF52200">
    <property type="entry name" value="Toll/Interleukin receptor TIR domain"/>
    <property type="match status" value="1"/>
</dbReference>
<evidence type="ECO:0000256" key="3">
    <source>
        <dbReference type="ARBA" id="ARBA00022737"/>
    </source>
</evidence>
<dbReference type="InterPro" id="IPR044974">
    <property type="entry name" value="Disease_R_plants"/>
</dbReference>
<dbReference type="SMART" id="SM00382">
    <property type="entry name" value="AAA"/>
    <property type="match status" value="1"/>
</dbReference>
<evidence type="ECO:0000259" key="8">
    <source>
        <dbReference type="PROSITE" id="PS50104"/>
    </source>
</evidence>
<dbReference type="SUPFAM" id="SSF52540">
    <property type="entry name" value="P-loop containing nucleoside triphosphate hydrolases"/>
    <property type="match status" value="1"/>
</dbReference>
<evidence type="ECO:0000256" key="2">
    <source>
        <dbReference type="ARBA" id="ARBA00022614"/>
    </source>
</evidence>
<dbReference type="Pfam" id="PF00931">
    <property type="entry name" value="NB-ARC"/>
    <property type="match status" value="1"/>
</dbReference>
<evidence type="ECO:0000313" key="9">
    <source>
        <dbReference type="EMBL" id="KAF3602704.1"/>
    </source>
</evidence>
<comment type="catalytic activity">
    <reaction evidence="7">
        <text>NAD(+) + H2O = ADP-D-ribose + nicotinamide + H(+)</text>
        <dbReference type="Rhea" id="RHEA:16301"/>
        <dbReference type="ChEBI" id="CHEBI:15377"/>
        <dbReference type="ChEBI" id="CHEBI:15378"/>
        <dbReference type="ChEBI" id="CHEBI:17154"/>
        <dbReference type="ChEBI" id="CHEBI:57540"/>
        <dbReference type="ChEBI" id="CHEBI:57967"/>
        <dbReference type="EC" id="3.2.2.6"/>
    </reaction>
    <physiologicalReaction direction="left-to-right" evidence="7">
        <dbReference type="Rhea" id="RHEA:16302"/>
    </physiologicalReaction>
</comment>
<dbReference type="InterPro" id="IPR058192">
    <property type="entry name" value="WHD_ROQ1-like"/>
</dbReference>
<dbReference type="AlphaFoldDB" id="A0A8S9SRC9"/>
<dbReference type="Pfam" id="PF07725">
    <property type="entry name" value="LRR_3"/>
    <property type="match status" value="1"/>
</dbReference>
<dbReference type="InterPro" id="IPR035897">
    <property type="entry name" value="Toll_tir_struct_dom_sf"/>
</dbReference>
<dbReference type="Gene3D" id="3.40.50.300">
    <property type="entry name" value="P-loop containing nucleotide triphosphate hydrolases"/>
    <property type="match status" value="1"/>
</dbReference>
<dbReference type="InterPro" id="IPR042197">
    <property type="entry name" value="Apaf_helical"/>
</dbReference>
<dbReference type="GO" id="GO:0043531">
    <property type="term" value="F:ADP binding"/>
    <property type="evidence" value="ECO:0007669"/>
    <property type="project" value="InterPro"/>
</dbReference>
<dbReference type="InterPro" id="IPR027417">
    <property type="entry name" value="P-loop_NTPase"/>
</dbReference>
<dbReference type="Pfam" id="PF23282">
    <property type="entry name" value="WHD_ROQ1"/>
    <property type="match status" value="1"/>
</dbReference>
<dbReference type="FunFam" id="3.40.50.10140:FF:000007">
    <property type="entry name" value="Disease resistance protein (TIR-NBS-LRR class)"/>
    <property type="match status" value="1"/>
</dbReference>
<proteinExistence type="predicted"/>
<evidence type="ECO:0000256" key="7">
    <source>
        <dbReference type="ARBA" id="ARBA00047304"/>
    </source>
</evidence>
<dbReference type="SUPFAM" id="SSF46785">
    <property type="entry name" value="Winged helix' DNA-binding domain"/>
    <property type="match status" value="1"/>
</dbReference>
<dbReference type="PANTHER" id="PTHR11017:SF471">
    <property type="entry name" value="ADP-RIBOSYL CYCLASE_CYCLIC ADP-RIBOSE HYDROLASE"/>
    <property type="match status" value="1"/>
</dbReference>
<accession>A0A8S9SRC9</accession>
<dbReference type="GO" id="GO:0061809">
    <property type="term" value="F:NAD+ nucleosidase activity, cyclic ADP-ribose generating"/>
    <property type="evidence" value="ECO:0007669"/>
    <property type="project" value="UniProtKB-EC"/>
</dbReference>
<dbReference type="GO" id="GO:0007165">
    <property type="term" value="P:signal transduction"/>
    <property type="evidence" value="ECO:0007669"/>
    <property type="project" value="InterPro"/>
</dbReference>
<dbReference type="PRINTS" id="PR00364">
    <property type="entry name" value="DISEASERSIST"/>
</dbReference>
<dbReference type="EMBL" id="QGKX02000004">
    <property type="protein sequence ID" value="KAF3602704.1"/>
    <property type="molecule type" value="Genomic_DNA"/>
</dbReference>
<dbReference type="Gene3D" id="1.10.8.430">
    <property type="entry name" value="Helical domain of apoptotic protease-activating factors"/>
    <property type="match status" value="1"/>
</dbReference>
<evidence type="ECO:0000256" key="6">
    <source>
        <dbReference type="ARBA" id="ARBA00023027"/>
    </source>
</evidence>
<gene>
    <name evidence="9" type="ORF">F2Q69_00038894</name>
</gene>
<comment type="caution">
    <text evidence="9">The sequence shown here is derived from an EMBL/GenBank/DDBJ whole genome shotgun (WGS) entry which is preliminary data.</text>
</comment>
<keyword evidence="4" id="KW-0378">Hydrolase</keyword>
<dbReference type="Gene3D" id="3.40.50.10140">
    <property type="entry name" value="Toll/interleukin-1 receptor homology (TIR) domain"/>
    <property type="match status" value="1"/>
</dbReference>
<evidence type="ECO:0000256" key="1">
    <source>
        <dbReference type="ARBA" id="ARBA00011982"/>
    </source>
</evidence>
<dbReference type="Pfam" id="PF01582">
    <property type="entry name" value="TIR"/>
    <property type="match status" value="1"/>
</dbReference>
<dbReference type="InterPro" id="IPR003593">
    <property type="entry name" value="AAA+_ATPase"/>
</dbReference>
<keyword evidence="2" id="KW-0433">Leucine-rich repeat</keyword>
<sequence length="1025" mass="116684">MATSSSCNWVFDVFPSFSGEDVRRTFLSHLLLSLDHKLITCFKDNEMERSQSIGLELVHAIRDSRIAIVILSKTYASSTWCLNELLEIVKCKEEKGQMVIPVFYGLEPSHVRKQTGEFGETFQMICKNRSDELPDLWKGALTHVANIHGYHSYNWSNEAHLIEDITNDVLGRLVSLTPSMEFADFAGIEDHIAKMSVLLQLESEEVRMVGIWGPVGIGKTTIARALFGRISRHFQSSIFIDRTFISKTMEIFRTANPDDYNIKLRLQECFLSDVLNKKDIKIHHLGVVGERLRHKRVLVVLDDLSDQLVLDSLVGGTQWFGCGSRILVVTKDKHVLRAHGIDRIYEVGLPSDELALDMFCAYAFRENSQRDGFNELAFEVAKFAGNLPLALNVLGLYLRGREKEDWLDMLPRLRKRPDGKILKALRVSYDGLGWKEDKALFRHIACLFNGMEANDIKMLLADSGLDVNIGLKNLIDNSLIHERGSCVHTHCLVQEMGKEIVRTQFKKPREREFLVDSKDVCDLFNGNSGSKKVIGISLNLEELYELLRIDKKAFRRLRNLRFLRIYKDSLDLHKQIRLHLPGGLNYLSPKLKLLCWDGFPLPCLPSSFHAEHLIVLRMRSSKLEKLWEEVESPTCPEDMVGVPDSVQMLNELYMNDCESLLTVFPTGINLESLYRLDLSGSSRFRSFPYISTNISFLILNQTDIKEVPWWIENFSRLVCLEMWECKRLNYISPNISKLKLLEKVDFSNCGALTDASWLDRPNAETHTKLPALSFINCFKLDQEALIQQSVFKYLILPGGKVPSHFTNQATGSSLVIRLLQSSLSKQLLGFRACLVVDANEPKSKISSWIISCHFTGKDRSSFRSSDCQLDIELPRQMDNHLVIFDCCFPLNEDNDSLAELNYDPVDVEIKFTGDSCCEIKGCGVQLSEVCFSDKQLSNVCEADKSNMVTAEEFGKSSAEARRSRKRLRVTGKTIQESTDMRCSQTVKERWIETDSSLSSKLVKQNTQVLLTEAKQPDYKAVSVNK</sequence>
<dbReference type="InterPro" id="IPR000157">
    <property type="entry name" value="TIR_dom"/>
</dbReference>
<dbReference type="GO" id="GO:0006952">
    <property type="term" value="P:defense response"/>
    <property type="evidence" value="ECO:0007669"/>
    <property type="project" value="UniProtKB-KW"/>
</dbReference>
<dbReference type="FunFam" id="1.10.8.430:FF:000002">
    <property type="entry name" value="Disease resistance protein (TIR-NBS-LRR class)"/>
    <property type="match status" value="1"/>
</dbReference>
<dbReference type="Proteomes" id="UP000712600">
    <property type="component" value="Unassembled WGS sequence"/>
</dbReference>
<feature type="domain" description="TIR" evidence="8">
    <location>
        <begin position="9"/>
        <end position="173"/>
    </location>
</feature>
<dbReference type="SUPFAM" id="SSF52058">
    <property type="entry name" value="L domain-like"/>
    <property type="match status" value="1"/>
</dbReference>